<dbReference type="GO" id="GO:0000118">
    <property type="term" value="C:histone deacetylase complex"/>
    <property type="evidence" value="ECO:0007669"/>
    <property type="project" value="TreeGrafter"/>
</dbReference>
<reference evidence="5" key="1">
    <citation type="journal article" date="2013" name="Nat. Biotechnol.">
        <title>Draft genome sequence of chickpea (Cicer arietinum) provides a resource for trait improvement.</title>
        <authorList>
            <person name="Varshney R.K."/>
            <person name="Song C."/>
            <person name="Saxena R.K."/>
            <person name="Azam S."/>
            <person name="Yu S."/>
            <person name="Sharpe A.G."/>
            <person name="Cannon S."/>
            <person name="Baek J."/>
            <person name="Rosen B.D."/>
            <person name="Tar'an B."/>
            <person name="Millan T."/>
            <person name="Zhang X."/>
            <person name="Ramsay L.D."/>
            <person name="Iwata A."/>
            <person name="Wang Y."/>
            <person name="Nelson W."/>
            <person name="Farmer A.D."/>
            <person name="Gaur P.M."/>
            <person name="Soderlund C."/>
            <person name="Penmetsa R.V."/>
            <person name="Xu C."/>
            <person name="Bharti A.K."/>
            <person name="He W."/>
            <person name="Winter P."/>
            <person name="Zhao S."/>
            <person name="Hane J.K."/>
            <person name="Carrasquilla-Garcia N."/>
            <person name="Condie J.A."/>
            <person name="Upadhyaya H.D."/>
            <person name="Luo M.C."/>
            <person name="Thudi M."/>
            <person name="Gowda C.L."/>
            <person name="Singh N.P."/>
            <person name="Lichtenzveig J."/>
            <person name="Gali K.K."/>
            <person name="Rubio J."/>
            <person name="Nadarajan N."/>
            <person name="Dolezel J."/>
            <person name="Bansal K.C."/>
            <person name="Xu X."/>
            <person name="Edwards D."/>
            <person name="Zhang G."/>
            <person name="Kahl G."/>
            <person name="Gil J."/>
            <person name="Singh K.B."/>
            <person name="Datta S.K."/>
            <person name="Jackson S.A."/>
            <person name="Wang J."/>
            <person name="Cook D.R."/>
        </authorList>
    </citation>
    <scope>NUCLEOTIDE SEQUENCE [LARGE SCALE GENOMIC DNA]</scope>
    <source>
        <strain evidence="5">cv. CDC Frontier</strain>
    </source>
</reference>
<evidence type="ECO:0000313" key="5">
    <source>
        <dbReference type="Proteomes" id="UP000087171"/>
    </source>
</evidence>
<dbReference type="OrthoDB" id="1419699at2759"/>
<dbReference type="SUPFAM" id="SSF81383">
    <property type="entry name" value="F-box domain"/>
    <property type="match status" value="1"/>
</dbReference>
<organism evidence="5 6">
    <name type="scientific">Cicer arietinum</name>
    <name type="common">Chickpea</name>
    <name type="synonym">Garbanzo</name>
    <dbReference type="NCBI Taxonomy" id="3827"/>
    <lineage>
        <taxon>Eukaryota</taxon>
        <taxon>Viridiplantae</taxon>
        <taxon>Streptophyta</taxon>
        <taxon>Embryophyta</taxon>
        <taxon>Tracheophyta</taxon>
        <taxon>Spermatophyta</taxon>
        <taxon>Magnoliopsida</taxon>
        <taxon>eudicotyledons</taxon>
        <taxon>Gunneridae</taxon>
        <taxon>Pentapetalae</taxon>
        <taxon>rosids</taxon>
        <taxon>fabids</taxon>
        <taxon>Fabales</taxon>
        <taxon>Fabaceae</taxon>
        <taxon>Papilionoideae</taxon>
        <taxon>50 kb inversion clade</taxon>
        <taxon>NPAAA clade</taxon>
        <taxon>Hologalegina</taxon>
        <taxon>IRL clade</taxon>
        <taxon>Cicereae</taxon>
        <taxon>Cicer</taxon>
    </lineage>
</organism>
<dbReference type="KEGG" id="cam:101497850"/>
<dbReference type="SMART" id="SM00256">
    <property type="entry name" value="FBOX"/>
    <property type="match status" value="1"/>
</dbReference>
<evidence type="ECO:0000256" key="3">
    <source>
        <dbReference type="PROSITE-ProRule" id="PRU00810"/>
    </source>
</evidence>
<keyword evidence="5" id="KW-1185">Reference proteome</keyword>
<sequence>MNSSKGNLSIEDAIAYVTSVKVRFQEKRENYDQFLKVLCDFRAERIDARGVKSRVNELFKGHNDLILGFNIFMPTEYEIKLPLDLDDEQLQQGHGLGSDDALAFLRVVKDVFKDEMGKYDEFLKVLRDFRNRVIDRRDVAERVKEMFKGHLDLIFGFNAFLPKDYQITLTSQLDCHETDNCQLPWDVLGIILRRLDFDDLFQFAGVCKNWRAFHKIYWTSFLASQEPLVFKKLFNDKKSFSFISITDQKVYHSKTINCFSDFAYSGCSSGYLIMTESRNSFMLLNPFTRRKKVINTSAFQVNCSDLAYHVLLAFGKDSEEFVLVALCKNSNSLHVYQSQNFGWVTYSTMGKPWMVVDFVVLHNTIYVVTDKATIGVLNLNSANINFLQLKGTPSVTSSSHLRLVSCNGQLLVTHFKSEVLLNVYNIDFSTMNYVKLETLGDVALFYASGRNCYALSNPGRWGYESNSVYVINFSSIKCRVYSRDDNTDGLPVTPRTTPYLLDWCFRYPHFEVDSSHVE</sequence>
<dbReference type="FunFam" id="1.20.1160.11:FF:000001">
    <property type="entry name" value="Paired amphipathic helix protein Sin3"/>
    <property type="match status" value="2"/>
</dbReference>
<comment type="subcellular location">
    <subcellularLocation>
        <location evidence="1 3">Nucleus</location>
    </subcellularLocation>
</comment>
<dbReference type="InterPro" id="IPR036047">
    <property type="entry name" value="F-box-like_dom_sf"/>
</dbReference>
<dbReference type="InterPro" id="IPR039774">
    <property type="entry name" value="Sin3-like"/>
</dbReference>
<name>A0A1S2Y0L5_CICAR</name>
<dbReference type="InterPro" id="IPR003822">
    <property type="entry name" value="PAH"/>
</dbReference>
<dbReference type="Pfam" id="PF02671">
    <property type="entry name" value="PAH"/>
    <property type="match status" value="2"/>
</dbReference>
<accession>A0A1S2Y0L5</accession>
<feature type="domain" description="F-box" evidence="4">
    <location>
        <begin position="177"/>
        <end position="221"/>
    </location>
</feature>
<dbReference type="Proteomes" id="UP000087171">
    <property type="component" value="Chromosome Ca4"/>
</dbReference>
<dbReference type="PaxDb" id="3827-XP_004496900.1"/>
<dbReference type="AlphaFoldDB" id="A0A1S2Y0L5"/>
<dbReference type="GO" id="GO:0003714">
    <property type="term" value="F:transcription corepressor activity"/>
    <property type="evidence" value="ECO:0007669"/>
    <property type="project" value="InterPro"/>
</dbReference>
<dbReference type="GeneID" id="101497850"/>
<dbReference type="STRING" id="3827.A0A1S2Y0L5"/>
<dbReference type="Gene3D" id="1.20.1160.11">
    <property type="entry name" value="Paired amphipathic helix"/>
    <property type="match status" value="2"/>
</dbReference>
<protein>
    <submittedName>
        <fullName evidence="6">Uncharacterized protein LOC101497850</fullName>
    </submittedName>
</protein>
<reference evidence="6" key="2">
    <citation type="submission" date="2025-08" db="UniProtKB">
        <authorList>
            <consortium name="RefSeq"/>
        </authorList>
    </citation>
    <scope>IDENTIFICATION</scope>
    <source>
        <tissue evidence="6">Etiolated seedlings</tissue>
    </source>
</reference>
<dbReference type="Gene3D" id="1.20.1280.50">
    <property type="match status" value="1"/>
</dbReference>
<dbReference type="PROSITE" id="PS51477">
    <property type="entry name" value="PAH"/>
    <property type="match status" value="2"/>
</dbReference>
<dbReference type="RefSeq" id="XP_004496900.1">
    <property type="nucleotide sequence ID" value="XM_004496843.3"/>
</dbReference>
<dbReference type="SUPFAM" id="SSF50965">
    <property type="entry name" value="Galactose oxidase, central domain"/>
    <property type="match status" value="1"/>
</dbReference>
<keyword evidence="2 3" id="KW-0539">Nucleus</keyword>
<evidence type="ECO:0000256" key="2">
    <source>
        <dbReference type="ARBA" id="ARBA00023242"/>
    </source>
</evidence>
<evidence type="ECO:0000259" key="4">
    <source>
        <dbReference type="PROSITE" id="PS50181"/>
    </source>
</evidence>
<dbReference type="Pfam" id="PF00646">
    <property type="entry name" value="F-box"/>
    <property type="match status" value="1"/>
</dbReference>
<dbReference type="InterPro" id="IPR036600">
    <property type="entry name" value="PAH_sf"/>
</dbReference>
<evidence type="ECO:0000313" key="6">
    <source>
        <dbReference type="RefSeq" id="XP_004496900.1"/>
    </source>
</evidence>
<dbReference type="eggNOG" id="KOG4204">
    <property type="taxonomic scope" value="Eukaryota"/>
</dbReference>
<dbReference type="Pfam" id="PF03478">
    <property type="entry name" value="Beta-prop_KIB1-4"/>
    <property type="match status" value="1"/>
</dbReference>
<dbReference type="CDD" id="cd09917">
    <property type="entry name" value="F-box_SF"/>
    <property type="match status" value="1"/>
</dbReference>
<dbReference type="InterPro" id="IPR011043">
    <property type="entry name" value="Gal_Oxase/kelch_b-propeller"/>
</dbReference>
<dbReference type="GO" id="GO:0000785">
    <property type="term" value="C:chromatin"/>
    <property type="evidence" value="ECO:0007669"/>
    <property type="project" value="TreeGrafter"/>
</dbReference>
<dbReference type="PROSITE" id="PS50181">
    <property type="entry name" value="FBOX"/>
    <property type="match status" value="1"/>
</dbReference>
<dbReference type="SUPFAM" id="SSF47762">
    <property type="entry name" value="PAH2 domain"/>
    <property type="match status" value="2"/>
</dbReference>
<dbReference type="GO" id="GO:0000122">
    <property type="term" value="P:negative regulation of transcription by RNA polymerase II"/>
    <property type="evidence" value="ECO:0007669"/>
    <property type="project" value="TreeGrafter"/>
</dbReference>
<proteinExistence type="predicted"/>
<evidence type="ECO:0000256" key="1">
    <source>
        <dbReference type="ARBA" id="ARBA00004123"/>
    </source>
</evidence>
<dbReference type="InterPro" id="IPR005174">
    <property type="entry name" value="KIB1-4_b-propeller"/>
</dbReference>
<gene>
    <name evidence="6" type="primary">LOC101497850</name>
</gene>
<dbReference type="InterPro" id="IPR001810">
    <property type="entry name" value="F-box_dom"/>
</dbReference>
<dbReference type="PANTHER" id="PTHR12346">
    <property type="entry name" value="SIN3B-RELATED"/>
    <property type="match status" value="1"/>
</dbReference>